<keyword evidence="1" id="KW-0812">Transmembrane</keyword>
<organism evidence="2 3">
    <name type="scientific">Pochonia chlamydosporia 170</name>
    <dbReference type="NCBI Taxonomy" id="1380566"/>
    <lineage>
        <taxon>Eukaryota</taxon>
        <taxon>Fungi</taxon>
        <taxon>Dikarya</taxon>
        <taxon>Ascomycota</taxon>
        <taxon>Pezizomycotina</taxon>
        <taxon>Sordariomycetes</taxon>
        <taxon>Hypocreomycetidae</taxon>
        <taxon>Hypocreales</taxon>
        <taxon>Clavicipitaceae</taxon>
        <taxon>Pochonia</taxon>
    </lineage>
</organism>
<feature type="transmembrane region" description="Helical" evidence="1">
    <location>
        <begin position="20"/>
        <end position="42"/>
    </location>
</feature>
<evidence type="ECO:0000256" key="1">
    <source>
        <dbReference type="SAM" id="Phobius"/>
    </source>
</evidence>
<dbReference type="KEGG" id="pchm:VFPPC_18014"/>
<gene>
    <name evidence="2" type="ORF">VFPPC_18014</name>
</gene>
<evidence type="ECO:0000313" key="3">
    <source>
        <dbReference type="Proteomes" id="UP000078397"/>
    </source>
</evidence>
<dbReference type="AlphaFoldDB" id="A0A219AQ58"/>
<sequence length="58" mass="6394">MFGFPQLPSWVSTSFPCWKPQLALTVGFVSGLHVWAILAVSWPQAPQQNLSSLVHCTP</sequence>
<proteinExistence type="predicted"/>
<dbReference type="RefSeq" id="XP_022285237.1">
    <property type="nucleotide sequence ID" value="XM_022429677.1"/>
</dbReference>
<comment type="caution">
    <text evidence="2">The sequence shown here is derived from an EMBL/GenBank/DDBJ whole genome shotgun (WGS) entry which is preliminary data.</text>
</comment>
<keyword evidence="1" id="KW-1133">Transmembrane helix</keyword>
<dbReference type="Proteomes" id="UP000078397">
    <property type="component" value="Unassembled WGS sequence"/>
</dbReference>
<protein>
    <submittedName>
        <fullName evidence="2">Uncharacterized protein</fullName>
    </submittedName>
</protein>
<accession>A0A219AQ58</accession>
<evidence type="ECO:0000313" key="2">
    <source>
        <dbReference type="EMBL" id="OWT42759.1"/>
    </source>
</evidence>
<keyword evidence="3" id="KW-1185">Reference proteome</keyword>
<dbReference type="EMBL" id="LSBJ02000006">
    <property type="protein sequence ID" value="OWT42759.1"/>
    <property type="molecule type" value="Genomic_DNA"/>
</dbReference>
<dbReference type="GeneID" id="33936892"/>
<keyword evidence="1" id="KW-0472">Membrane</keyword>
<name>A0A219AQ58_METCM</name>
<reference evidence="2 3" key="1">
    <citation type="journal article" date="2016" name="PLoS Pathog.">
        <title>Biosynthesis of antibiotic leucinostatins in bio-control fungus Purpureocillium lilacinum and their inhibition on phytophthora revealed by genome mining.</title>
        <authorList>
            <person name="Wang G."/>
            <person name="Liu Z."/>
            <person name="Lin R."/>
            <person name="Li E."/>
            <person name="Mao Z."/>
            <person name="Ling J."/>
            <person name="Yang Y."/>
            <person name="Yin W.B."/>
            <person name="Xie B."/>
        </authorList>
    </citation>
    <scope>NUCLEOTIDE SEQUENCE [LARGE SCALE GENOMIC DNA]</scope>
    <source>
        <strain evidence="2">170</strain>
    </source>
</reference>